<feature type="chain" id="PRO_5044887517" evidence="3">
    <location>
        <begin position="22"/>
        <end position="353"/>
    </location>
</feature>
<keyword evidence="2" id="KW-0472">Membrane</keyword>
<protein>
    <submittedName>
        <fullName evidence="4">Inositol 1,4,5-trisphosphate receptor-interacting protein-like 1</fullName>
    </submittedName>
</protein>
<dbReference type="PANTHER" id="PTHR10656:SF40">
    <property type="entry name" value="INOSITOL 1,4,5-TRISPHOSPHATE RECEPTOR-INTERACTING PROTEIN-LIKE 1"/>
    <property type="match status" value="1"/>
</dbReference>
<keyword evidence="5" id="KW-1185">Reference proteome</keyword>
<evidence type="ECO:0000256" key="3">
    <source>
        <dbReference type="SAM" id="SignalP"/>
    </source>
</evidence>
<keyword evidence="2" id="KW-1133">Transmembrane helix</keyword>
<feature type="compositionally biased region" description="Polar residues" evidence="1">
    <location>
        <begin position="102"/>
        <end position="111"/>
    </location>
</feature>
<feature type="transmembrane region" description="Helical" evidence="2">
    <location>
        <begin position="75"/>
        <end position="93"/>
    </location>
</feature>
<name>A0ABC9XEM9_GRUJA</name>
<evidence type="ECO:0000313" key="5">
    <source>
        <dbReference type="Proteomes" id="UP001623348"/>
    </source>
</evidence>
<reference evidence="4 5" key="1">
    <citation type="submission" date="2024-06" db="EMBL/GenBank/DDBJ databases">
        <title>The draft genome of Grus japonensis, version 3.</title>
        <authorList>
            <person name="Nabeshima K."/>
            <person name="Suzuki S."/>
            <person name="Onuma M."/>
        </authorList>
    </citation>
    <scope>NUCLEOTIDE SEQUENCE [LARGE SCALE GENOMIC DNA]</scope>
    <source>
        <strain evidence="4 5">451A</strain>
    </source>
</reference>
<keyword evidence="2" id="KW-0812">Transmembrane</keyword>
<organism evidence="4 5">
    <name type="scientific">Grus japonensis</name>
    <name type="common">Japanese crane</name>
    <name type="synonym">Red-crowned crane</name>
    <dbReference type="NCBI Taxonomy" id="30415"/>
    <lineage>
        <taxon>Eukaryota</taxon>
        <taxon>Metazoa</taxon>
        <taxon>Chordata</taxon>
        <taxon>Craniata</taxon>
        <taxon>Vertebrata</taxon>
        <taxon>Euteleostomi</taxon>
        <taxon>Archelosauria</taxon>
        <taxon>Archosauria</taxon>
        <taxon>Dinosauria</taxon>
        <taxon>Saurischia</taxon>
        <taxon>Theropoda</taxon>
        <taxon>Coelurosauria</taxon>
        <taxon>Aves</taxon>
        <taxon>Neognathae</taxon>
        <taxon>Neoaves</taxon>
        <taxon>Gruiformes</taxon>
        <taxon>Gruidae</taxon>
        <taxon>Grus</taxon>
    </lineage>
</organism>
<evidence type="ECO:0000256" key="1">
    <source>
        <dbReference type="SAM" id="MobiDB-lite"/>
    </source>
</evidence>
<evidence type="ECO:0000313" key="4">
    <source>
        <dbReference type="EMBL" id="GAB0196021.1"/>
    </source>
</evidence>
<feature type="region of interest" description="Disordered" evidence="1">
    <location>
        <begin position="99"/>
        <end position="140"/>
    </location>
</feature>
<keyword evidence="3" id="KW-0732">Signal</keyword>
<accession>A0ABC9XEM9</accession>
<gene>
    <name evidence="4" type="ORF">GRJ2_002067400</name>
</gene>
<evidence type="ECO:0000256" key="2">
    <source>
        <dbReference type="SAM" id="Phobius"/>
    </source>
</evidence>
<dbReference type="Proteomes" id="UP001623348">
    <property type="component" value="Unassembled WGS sequence"/>
</dbReference>
<dbReference type="PANTHER" id="PTHR10656">
    <property type="entry name" value="CELL FATE DETERMINING PROTEIN MAB21-RELATED"/>
    <property type="match status" value="1"/>
</dbReference>
<feature type="compositionally biased region" description="Acidic residues" evidence="1">
    <location>
        <begin position="114"/>
        <end position="140"/>
    </location>
</feature>
<sequence>MAVIVFLALVVLGFIQNPLQLSEELHAAMHGLIQNLIQQLSLKVTQLLQDIEQTQEQSGVARKVLFLTASQQFCFWASAVGATALILVLWLCWRTRKRSHKPGSSCQHSSPGGQDEEEEEQEEEIQEYDDDGDDDSGDEYDLGRYAANSIQWPASYMADTCKLVEELVDDLLCACQRLSRNTFKPRLQPAIGLGCVCQGWAAREDNVLYRLLLPLQPPPGHAFCLEQGTTKDMLTSDSCLRVQLQCMCTREQLVEDMLCFLHHSSNELKSQGPSLLNTLCTKSYLDIEKTACWFQMLVKDAWKLLPLSRRCQLTVLPSARSCKIRLTHGQETLSIEMIFGVPLDDSGSFLSLE</sequence>
<dbReference type="EMBL" id="BAAFJT010000014">
    <property type="protein sequence ID" value="GAB0196021.1"/>
    <property type="molecule type" value="Genomic_DNA"/>
</dbReference>
<dbReference type="AlphaFoldDB" id="A0ABC9XEM9"/>
<proteinExistence type="predicted"/>
<comment type="caution">
    <text evidence="4">The sequence shown here is derived from an EMBL/GenBank/DDBJ whole genome shotgun (WGS) entry which is preliminary data.</text>
</comment>
<feature type="signal peptide" evidence="3">
    <location>
        <begin position="1"/>
        <end position="21"/>
    </location>
</feature>